<evidence type="ECO:0000256" key="9">
    <source>
        <dbReference type="ARBA" id="ARBA00023173"/>
    </source>
</evidence>
<evidence type="ECO:0000256" key="7">
    <source>
        <dbReference type="ARBA" id="ARBA00023122"/>
    </source>
</evidence>
<comment type="caution">
    <text evidence="12">The sequence shown here is derived from an EMBL/GenBank/DDBJ whole genome shotgun (WGS) entry which is preliminary data.</text>
</comment>
<dbReference type="InterPro" id="IPR046342">
    <property type="entry name" value="CBS_dom_sf"/>
</dbReference>
<dbReference type="GO" id="GO:0034707">
    <property type="term" value="C:chloride channel complex"/>
    <property type="evidence" value="ECO:0007669"/>
    <property type="project" value="UniProtKB-KW"/>
</dbReference>
<feature type="transmembrane region" description="Helical" evidence="11">
    <location>
        <begin position="50"/>
        <end position="71"/>
    </location>
</feature>
<protein>
    <recommendedName>
        <fullName evidence="14">Chloride channel protein</fullName>
    </recommendedName>
</protein>
<keyword evidence="7" id="KW-0129">CBS domain</keyword>
<dbReference type="EMBL" id="JAUNZN010000020">
    <property type="protein sequence ID" value="KAK4809802.1"/>
    <property type="molecule type" value="Genomic_DNA"/>
</dbReference>
<dbReference type="Gene3D" id="3.10.580.10">
    <property type="entry name" value="CBS-domain"/>
    <property type="match status" value="1"/>
</dbReference>
<feature type="transmembrane region" description="Helical" evidence="11">
    <location>
        <begin position="236"/>
        <end position="256"/>
    </location>
</feature>
<keyword evidence="10" id="KW-0868">Chloride</keyword>
<dbReference type="GO" id="GO:0005247">
    <property type="term" value="F:voltage-gated chloride channel activity"/>
    <property type="evidence" value="ECO:0007669"/>
    <property type="project" value="TreeGrafter"/>
</dbReference>
<accession>A0AAN7MNK7</accession>
<dbReference type="CDD" id="cd04591">
    <property type="entry name" value="CBS_pair_voltage-gated_CLC_euk_bac"/>
    <property type="match status" value="1"/>
</dbReference>
<evidence type="ECO:0000313" key="13">
    <source>
        <dbReference type="Proteomes" id="UP001333110"/>
    </source>
</evidence>
<dbReference type="PANTHER" id="PTHR45720">
    <property type="entry name" value="CHLORIDE CHANNEL PROTEIN 2"/>
    <property type="match status" value="1"/>
</dbReference>
<keyword evidence="4" id="KW-0677">Repeat</keyword>
<keyword evidence="9" id="KW-0407">Ion channel</keyword>
<evidence type="ECO:0000256" key="5">
    <source>
        <dbReference type="ARBA" id="ARBA00022989"/>
    </source>
</evidence>
<evidence type="ECO:0008006" key="14">
    <source>
        <dbReference type="Google" id="ProtNLM"/>
    </source>
</evidence>
<dbReference type="SUPFAM" id="SSF81340">
    <property type="entry name" value="Clc chloride channel"/>
    <property type="match status" value="1"/>
</dbReference>
<proteinExistence type="predicted"/>
<evidence type="ECO:0000256" key="8">
    <source>
        <dbReference type="ARBA" id="ARBA00023136"/>
    </source>
</evidence>
<feature type="transmembrane region" description="Helical" evidence="11">
    <location>
        <begin position="325"/>
        <end position="344"/>
    </location>
</feature>
<dbReference type="InterPro" id="IPR001807">
    <property type="entry name" value="ClC"/>
</dbReference>
<dbReference type="Pfam" id="PF00654">
    <property type="entry name" value="Voltage_CLC"/>
    <property type="match status" value="1"/>
</dbReference>
<reference evidence="12 13" key="1">
    <citation type="journal article" date="2023" name="J. Hered.">
        <title>Chromosome-level genome of the wood stork (Mycteria americana) provides insight into avian chromosome evolution.</title>
        <authorList>
            <person name="Flamio R. Jr."/>
            <person name="Ramstad K.M."/>
        </authorList>
    </citation>
    <scope>NUCLEOTIDE SEQUENCE [LARGE SCALE GENOMIC DNA]</scope>
    <source>
        <strain evidence="12">JAX WOST 10</strain>
    </source>
</reference>
<dbReference type="SUPFAM" id="SSF54631">
    <property type="entry name" value="CBS-domain pair"/>
    <property type="match status" value="1"/>
</dbReference>
<dbReference type="InterPro" id="IPR050970">
    <property type="entry name" value="Cl_channel_volt-gated"/>
</dbReference>
<dbReference type="FunFam" id="1.10.3080.10:FF:000042">
    <property type="entry name" value="Chloride channel protein"/>
    <property type="match status" value="1"/>
</dbReference>
<evidence type="ECO:0000256" key="4">
    <source>
        <dbReference type="ARBA" id="ARBA00022737"/>
    </source>
</evidence>
<keyword evidence="13" id="KW-1185">Reference proteome</keyword>
<feature type="transmembrane region" description="Helical" evidence="11">
    <location>
        <begin position="201"/>
        <end position="224"/>
    </location>
</feature>
<dbReference type="CDD" id="cd03683">
    <property type="entry name" value="ClC_1_like"/>
    <property type="match status" value="1"/>
</dbReference>
<keyword evidence="2" id="KW-0813">Transport</keyword>
<evidence type="ECO:0000256" key="6">
    <source>
        <dbReference type="ARBA" id="ARBA00023065"/>
    </source>
</evidence>
<evidence type="ECO:0000256" key="3">
    <source>
        <dbReference type="ARBA" id="ARBA00022692"/>
    </source>
</evidence>
<sequence>MEHPIPGGLREEERVLVSEQSWRPCPEARRRLRGCLEWVKRQLFRVGEDWYFLFVLGILMATISFMMDLLVSRLYEAHRWLYQEVGDIFVLKYLSWSMYPTALAAFSTGFSQSITPYSGGSGIPELKTILTGVVLEDYLAIQNFGAKVVGLTCTLACGSTVFLGKVGPFVHLSAMAAAYLGKMRTSVTREYENKFKQNEMLVAAQAVGVATVFAAPISGVLFSIEVMSSHFAVRDYWRGFFAATCGAFMFRLLAVFNSEQGKAGWAGCAPPPPFPFTPPGRGGRSIFGVPSPKTTHSFLYPSPETIAAVFKSDLKIDFPFDFLETFFFAVLGAVCGLVGCAYLFCQRWLLAAVKENRLTAKLLATESVQGVCLSAPCTLCVRVSVLCSLRVCVSTPCTLGVRVSMPCAMRVHPIHRARVRASAPCALRVCASTPCPLRVHPMHPACPPASPPSSKPVYTVLVVLLLASITFPPGLGQLMASRLTMKEYLTSLFDNRTWGTLVPNASSVADPPGVDPWGLWQEWCHPSTTIFGTLAFFLLMKFWMLILATTLPLPAGYFMPIFIYGAAIGRLLGETVALLFPQGLRSEGDPHPVIPGGYALAGESVGRVDTHGWGTPTTHTLTPPHPWFSTTGAAAFSGSVTHTISTALLVCEATGHLGHVLPVVLAVLVANAITQKHQPSFYDGTIIVKKLPYLPPIRSRHMASYQVVVEEFMERRVVALAKGGGFEEVLVALDASADAEYPVVESAGSPTLVGTVSRAQLITFLQSHEHPRAPPGEKLATTGTLGDNCAIEPIMLQLSPWTSLHQAHHLFELLKLQRIFVTRFGELVGAVSRAELRRAIEELTNPK</sequence>
<keyword evidence="6" id="KW-0406">Ion transport</keyword>
<name>A0AAN7MNK7_MYCAM</name>
<dbReference type="PRINTS" id="PR00762">
    <property type="entry name" value="CLCHANNEL"/>
</dbReference>
<dbReference type="InterPro" id="IPR014743">
    <property type="entry name" value="Cl-channel_core"/>
</dbReference>
<feature type="transmembrane region" description="Helical" evidence="11">
    <location>
        <begin position="557"/>
        <end position="580"/>
    </location>
</feature>
<gene>
    <name evidence="12" type="ORF">QYF61_014270</name>
</gene>
<evidence type="ECO:0000256" key="11">
    <source>
        <dbReference type="SAM" id="Phobius"/>
    </source>
</evidence>
<keyword evidence="8 11" id="KW-0472">Membrane</keyword>
<evidence type="ECO:0000256" key="10">
    <source>
        <dbReference type="ARBA" id="ARBA00023214"/>
    </source>
</evidence>
<comment type="subcellular location">
    <subcellularLocation>
        <location evidence="1">Membrane</location>
        <topology evidence="1">Multi-pass membrane protein</topology>
    </subcellularLocation>
</comment>
<organism evidence="12 13">
    <name type="scientific">Mycteria americana</name>
    <name type="common">Wood stork</name>
    <dbReference type="NCBI Taxonomy" id="33587"/>
    <lineage>
        <taxon>Eukaryota</taxon>
        <taxon>Metazoa</taxon>
        <taxon>Chordata</taxon>
        <taxon>Craniata</taxon>
        <taxon>Vertebrata</taxon>
        <taxon>Euteleostomi</taxon>
        <taxon>Archelosauria</taxon>
        <taxon>Archosauria</taxon>
        <taxon>Dinosauria</taxon>
        <taxon>Saurischia</taxon>
        <taxon>Theropoda</taxon>
        <taxon>Coelurosauria</taxon>
        <taxon>Aves</taxon>
        <taxon>Neognathae</taxon>
        <taxon>Neoaves</taxon>
        <taxon>Aequornithes</taxon>
        <taxon>Ciconiiformes</taxon>
        <taxon>Ciconiidae</taxon>
        <taxon>Mycteria</taxon>
    </lineage>
</organism>
<dbReference type="Gene3D" id="1.10.3080.10">
    <property type="entry name" value="Clc chloride channel"/>
    <property type="match status" value="2"/>
</dbReference>
<dbReference type="PANTHER" id="PTHR45720:SF3">
    <property type="entry name" value="CHLORIDE CHANNEL PROTEIN CLC-KB"/>
    <property type="match status" value="1"/>
</dbReference>
<feature type="transmembrane region" description="Helical" evidence="11">
    <location>
        <begin position="457"/>
        <end position="476"/>
    </location>
</feature>
<evidence type="ECO:0000256" key="1">
    <source>
        <dbReference type="ARBA" id="ARBA00004141"/>
    </source>
</evidence>
<keyword evidence="9" id="KW-0869">Chloride channel</keyword>
<dbReference type="GO" id="GO:0005886">
    <property type="term" value="C:plasma membrane"/>
    <property type="evidence" value="ECO:0007669"/>
    <property type="project" value="TreeGrafter"/>
</dbReference>
<dbReference type="Proteomes" id="UP001333110">
    <property type="component" value="Unassembled WGS sequence"/>
</dbReference>
<keyword evidence="3 11" id="KW-0812">Transmembrane</keyword>
<dbReference type="AlphaFoldDB" id="A0AAN7MNK7"/>
<evidence type="ECO:0000313" key="12">
    <source>
        <dbReference type="EMBL" id="KAK4809802.1"/>
    </source>
</evidence>
<keyword evidence="5 11" id="KW-1133">Transmembrane helix</keyword>
<evidence type="ECO:0000256" key="2">
    <source>
        <dbReference type="ARBA" id="ARBA00022448"/>
    </source>
</evidence>